<dbReference type="OrthoDB" id="2496855at2759"/>
<dbReference type="FunFam" id="3.30.160.60:FF:000624">
    <property type="entry name" value="zinc finger protein 697"/>
    <property type="match status" value="1"/>
</dbReference>
<dbReference type="PROSITE" id="PS50157">
    <property type="entry name" value="ZINC_FINGER_C2H2_2"/>
    <property type="match status" value="1"/>
</dbReference>
<dbReference type="PANTHER" id="PTHR16515:SF49">
    <property type="entry name" value="GASTRULA ZINC FINGER PROTEIN XLCGF49.1-LIKE-RELATED"/>
    <property type="match status" value="1"/>
</dbReference>
<evidence type="ECO:0000256" key="5">
    <source>
        <dbReference type="ARBA" id="ARBA00022833"/>
    </source>
</evidence>
<dbReference type="Gene3D" id="3.30.160.60">
    <property type="entry name" value="Classic Zinc Finger"/>
    <property type="match status" value="2"/>
</dbReference>
<comment type="subcellular location">
    <subcellularLocation>
        <location evidence="1">Nucleus</location>
    </subcellularLocation>
</comment>
<evidence type="ECO:0000256" key="2">
    <source>
        <dbReference type="ARBA" id="ARBA00022723"/>
    </source>
</evidence>
<keyword evidence="4 7" id="KW-0863">Zinc-finger</keyword>
<evidence type="ECO:0000256" key="7">
    <source>
        <dbReference type="PROSITE-ProRule" id="PRU00042"/>
    </source>
</evidence>
<dbReference type="SUPFAM" id="SSF57667">
    <property type="entry name" value="beta-beta-alpha zinc fingers"/>
    <property type="match status" value="1"/>
</dbReference>
<dbReference type="GO" id="GO:0005634">
    <property type="term" value="C:nucleus"/>
    <property type="evidence" value="ECO:0007669"/>
    <property type="project" value="UniProtKB-SubCell"/>
</dbReference>
<evidence type="ECO:0000313" key="10">
    <source>
        <dbReference type="EMBL" id="KAG0139306.1"/>
    </source>
</evidence>
<dbReference type="EMBL" id="MU167637">
    <property type="protein sequence ID" value="KAG0139306.1"/>
    <property type="molecule type" value="Genomic_DNA"/>
</dbReference>
<proteinExistence type="predicted"/>
<keyword evidence="6" id="KW-0539">Nucleus</keyword>
<comment type="caution">
    <text evidence="10">The sequence shown here is derived from an EMBL/GenBank/DDBJ whole genome shotgun (WGS) entry which is preliminary data.</text>
</comment>
<dbReference type="GO" id="GO:0008270">
    <property type="term" value="F:zinc ion binding"/>
    <property type="evidence" value="ECO:0007669"/>
    <property type="project" value="UniProtKB-KW"/>
</dbReference>
<gene>
    <name evidence="10" type="ORF">CROQUDRAFT_101759</name>
</gene>
<organism evidence="10 11">
    <name type="scientific">Cronartium quercuum f. sp. fusiforme G11</name>
    <dbReference type="NCBI Taxonomy" id="708437"/>
    <lineage>
        <taxon>Eukaryota</taxon>
        <taxon>Fungi</taxon>
        <taxon>Dikarya</taxon>
        <taxon>Basidiomycota</taxon>
        <taxon>Pucciniomycotina</taxon>
        <taxon>Pucciniomycetes</taxon>
        <taxon>Pucciniales</taxon>
        <taxon>Coleosporiaceae</taxon>
        <taxon>Cronartium</taxon>
    </lineage>
</organism>
<feature type="domain" description="C2H2-type" evidence="9">
    <location>
        <begin position="388"/>
        <end position="415"/>
    </location>
</feature>
<dbReference type="AlphaFoldDB" id="A0A9P6N8P9"/>
<dbReference type="GO" id="GO:0010468">
    <property type="term" value="P:regulation of gene expression"/>
    <property type="evidence" value="ECO:0007669"/>
    <property type="project" value="TreeGrafter"/>
</dbReference>
<dbReference type="PROSITE" id="PS00028">
    <property type="entry name" value="ZINC_FINGER_C2H2_1"/>
    <property type="match status" value="1"/>
</dbReference>
<feature type="region of interest" description="Disordered" evidence="8">
    <location>
        <begin position="323"/>
        <end position="345"/>
    </location>
</feature>
<evidence type="ECO:0000256" key="4">
    <source>
        <dbReference type="ARBA" id="ARBA00022771"/>
    </source>
</evidence>
<dbReference type="InterPro" id="IPR013087">
    <property type="entry name" value="Znf_C2H2_type"/>
</dbReference>
<dbReference type="InterPro" id="IPR036236">
    <property type="entry name" value="Znf_C2H2_sf"/>
</dbReference>
<evidence type="ECO:0000313" key="11">
    <source>
        <dbReference type="Proteomes" id="UP000886653"/>
    </source>
</evidence>
<evidence type="ECO:0000259" key="9">
    <source>
        <dbReference type="PROSITE" id="PS50157"/>
    </source>
</evidence>
<name>A0A9P6N8P9_9BASI</name>
<evidence type="ECO:0000256" key="6">
    <source>
        <dbReference type="ARBA" id="ARBA00023242"/>
    </source>
</evidence>
<keyword evidence="11" id="KW-1185">Reference proteome</keyword>
<keyword evidence="3" id="KW-0677">Repeat</keyword>
<evidence type="ECO:0000256" key="3">
    <source>
        <dbReference type="ARBA" id="ARBA00022737"/>
    </source>
</evidence>
<evidence type="ECO:0000256" key="1">
    <source>
        <dbReference type="ARBA" id="ARBA00004123"/>
    </source>
</evidence>
<dbReference type="PANTHER" id="PTHR16515">
    <property type="entry name" value="PR DOMAIN ZINC FINGER PROTEIN"/>
    <property type="match status" value="1"/>
</dbReference>
<protein>
    <recommendedName>
        <fullName evidence="9">C2H2-type domain-containing protein</fullName>
    </recommendedName>
</protein>
<evidence type="ECO:0000256" key="8">
    <source>
        <dbReference type="SAM" id="MobiDB-lite"/>
    </source>
</evidence>
<keyword evidence="5" id="KW-0862">Zinc</keyword>
<reference evidence="10" key="1">
    <citation type="submission" date="2013-11" db="EMBL/GenBank/DDBJ databases">
        <title>Genome sequence of the fusiform rust pathogen reveals effectors for host alternation and coevolution with pine.</title>
        <authorList>
            <consortium name="DOE Joint Genome Institute"/>
            <person name="Smith K."/>
            <person name="Pendleton A."/>
            <person name="Kubisiak T."/>
            <person name="Anderson C."/>
            <person name="Salamov A."/>
            <person name="Aerts A."/>
            <person name="Riley R."/>
            <person name="Clum A."/>
            <person name="Lindquist E."/>
            <person name="Ence D."/>
            <person name="Campbell M."/>
            <person name="Kronenberg Z."/>
            <person name="Feau N."/>
            <person name="Dhillon B."/>
            <person name="Hamelin R."/>
            <person name="Burleigh J."/>
            <person name="Smith J."/>
            <person name="Yandell M."/>
            <person name="Nelson C."/>
            <person name="Grigoriev I."/>
            <person name="Davis J."/>
        </authorList>
    </citation>
    <scope>NUCLEOTIDE SEQUENCE</scope>
    <source>
        <strain evidence="10">G11</strain>
    </source>
</reference>
<keyword evidence="2" id="KW-0479">Metal-binding</keyword>
<dbReference type="InterPro" id="IPR050331">
    <property type="entry name" value="Zinc_finger"/>
</dbReference>
<dbReference type="Proteomes" id="UP000886653">
    <property type="component" value="Unassembled WGS sequence"/>
</dbReference>
<sequence>MRWRRNFAARAVTVVKPMWQLTASWHASVAQKLPWFPRDACRFEGLCQVGSKAGHRRYLTAALAKLAASKVLCQSSHRTSLSLSAFTRHVSCRFPTAFVTTSIGKSSVSHPEPVPMPVDSHFARGGTTDLAAYSLSTHEPRGPSLSELTTREQSKDFLQKTTVVPAGRDASRHHSRIPNQEFAAMTRMPPANYGRFLPPILPLGQSSAFDAPSLLVNRRVPTDGFAADNFALASYKAYPNPRGDSLASHASLSSSYAQTNSSSLSSISLSSRTNRSSFEAASPQAFIHKLTTSKFSHNAEDLSPHLAPDFQCYGPKVIVSQSGDGLDSQHTLSKTTASKQLSATGSIGSERSADLLKTFESSSGGHLGPILTPANTISHSSHSPEKKHRCEYCAQAFARRHDRDRHERMHTGEKPYICSQCKKGFMRSDALRYVEAGPILSNSLSDYHRAQSNKLQQSSSAR</sequence>
<accession>A0A9P6N8P9</accession>